<feature type="domain" description="Transposase IS204/IS1001/IS1096/IS1165 zinc-finger" evidence="1">
    <location>
        <begin position="48"/>
        <end position="91"/>
    </location>
</feature>
<name>A0AB73NEB8_9LEPT</name>
<evidence type="ECO:0000259" key="1">
    <source>
        <dbReference type="Pfam" id="PF14690"/>
    </source>
</evidence>
<comment type="caution">
    <text evidence="2">The sequence shown here is derived from an EMBL/GenBank/DDBJ whole genome shotgun (WGS) entry which is preliminary data.</text>
</comment>
<dbReference type="EMBL" id="MTSU01000006">
    <property type="protein sequence ID" value="ONF93172.1"/>
    <property type="molecule type" value="Genomic_DNA"/>
</dbReference>
<dbReference type="Proteomes" id="UP000189337">
    <property type="component" value="Unassembled WGS sequence"/>
</dbReference>
<protein>
    <submittedName>
        <fullName evidence="2">ISL3 family transposase</fullName>
    </submittedName>
</protein>
<dbReference type="AlphaFoldDB" id="A0AB73NEB8"/>
<feature type="non-terminal residue" evidence="2">
    <location>
        <position position="160"/>
    </location>
</feature>
<evidence type="ECO:0000313" key="3">
    <source>
        <dbReference type="Proteomes" id="UP000189337"/>
    </source>
</evidence>
<gene>
    <name evidence="2" type="ORF">BWD14_08385</name>
</gene>
<proteinExistence type="predicted"/>
<sequence length="160" mass="18305">MNPNEKLEIHYSHLLGISSPWSVESVELNVTAKRVDIEVVYDEKEMVECPDCGKQCPRKDHTEKRTWRHLDTMQFQTLIYARIPRVQCKEHGVHTECVPWTEPTCLLTSQAAHFAIDVSQQCLQDPDTSHTLNMTCSELTMTQNQALDPGPPPSPYELTK</sequence>
<reference evidence="2 3" key="1">
    <citation type="submission" date="2017-01" db="EMBL/GenBank/DDBJ databases">
        <title>Comparative genomic analysis of Brazilian Leptospira santarosai.</title>
        <authorList>
            <person name="Moreno L.Z."/>
            <person name="Miraglia F."/>
            <person name="Kremer F.S."/>
            <person name="Eslabao M.R."/>
            <person name="Lilenbaum W."/>
            <person name="Dellagostin O.A."/>
            <person name="Moreno A.M."/>
        </authorList>
    </citation>
    <scope>NUCLEOTIDE SEQUENCE [LARGE SCALE GENOMIC DNA]</scope>
    <source>
        <strain evidence="2 3">M52/8-19</strain>
    </source>
</reference>
<dbReference type="Pfam" id="PF14690">
    <property type="entry name" value="Zn_ribbon_ISL3"/>
    <property type="match status" value="1"/>
</dbReference>
<dbReference type="RefSeq" id="WP_143458537.1">
    <property type="nucleotide sequence ID" value="NZ_MTSU01000006.1"/>
</dbReference>
<evidence type="ECO:0000313" key="2">
    <source>
        <dbReference type="EMBL" id="ONF93172.1"/>
    </source>
</evidence>
<organism evidence="2 3">
    <name type="scientific">Leptospira santarosai</name>
    <dbReference type="NCBI Taxonomy" id="28183"/>
    <lineage>
        <taxon>Bacteria</taxon>
        <taxon>Pseudomonadati</taxon>
        <taxon>Spirochaetota</taxon>
        <taxon>Spirochaetia</taxon>
        <taxon>Leptospirales</taxon>
        <taxon>Leptospiraceae</taxon>
        <taxon>Leptospira</taxon>
    </lineage>
</organism>
<dbReference type="InterPro" id="IPR029261">
    <property type="entry name" value="Transposase_Znf"/>
</dbReference>
<accession>A0AB73NEB8</accession>